<feature type="transmembrane region" description="Helical" evidence="21">
    <location>
        <begin position="233"/>
        <end position="253"/>
    </location>
</feature>
<evidence type="ECO:0000256" key="17">
    <source>
        <dbReference type="ARBA" id="ARBA00025339"/>
    </source>
</evidence>
<dbReference type="InterPro" id="IPR047843">
    <property type="entry name" value="WLS-like_TM"/>
</dbReference>
<dbReference type="GO" id="GO:0000139">
    <property type="term" value="C:Golgi membrane"/>
    <property type="evidence" value="ECO:0007669"/>
    <property type="project" value="UniProtKB-SubCell"/>
</dbReference>
<dbReference type="PANTHER" id="PTHR13449:SF2">
    <property type="entry name" value="PROTEIN WNTLESS HOMOLOG"/>
    <property type="match status" value="1"/>
</dbReference>
<evidence type="ECO:0000256" key="10">
    <source>
        <dbReference type="ARBA" id="ARBA00022753"/>
    </source>
</evidence>
<dbReference type="GO" id="GO:0017147">
    <property type="term" value="F:Wnt-protein binding"/>
    <property type="evidence" value="ECO:0007669"/>
    <property type="project" value="InterPro"/>
</dbReference>
<feature type="transmembrane region" description="Helical" evidence="21">
    <location>
        <begin position="379"/>
        <end position="403"/>
    </location>
</feature>
<evidence type="ECO:0000256" key="8">
    <source>
        <dbReference type="ARBA" id="ARBA00022692"/>
    </source>
</evidence>
<evidence type="ECO:0000256" key="11">
    <source>
        <dbReference type="ARBA" id="ARBA00022989"/>
    </source>
</evidence>
<dbReference type="Pfam" id="PF21883">
    <property type="entry name" value="WLS_GOLD"/>
    <property type="match status" value="1"/>
</dbReference>
<dbReference type="GO" id="GO:0042734">
    <property type="term" value="C:presynaptic membrane"/>
    <property type="evidence" value="ECO:0007669"/>
    <property type="project" value="UniProtKB-SubCell"/>
</dbReference>
<evidence type="ECO:0000313" key="24">
    <source>
        <dbReference type="EnsemblMetazoa" id="XP_004922527.1"/>
    </source>
</evidence>
<sequence length="543" mass="62732">MTGTIIENLSGRKLAVLVTFLLLCQLTCFLIGGLVAPMPANAQMMIATVCKDTTTVKNDTTKWFYNRGKGACQNIGLENLHHDLSETDFVFAFQMPLPRENMILDYSRWQQNLIGVLQIDIKYHSLMEIQPRSVITIDARMAYRNKGDPEEQWRLYTRSVEKRNLDCDIEIKSEHHLYNCSAMPLFELGSLFHDYYLLNIRLPVETPDMNSHIGHIHDMSLIVINQNGGFTKVWVSLKSVFFPSIVAILVWFWRRIHMLQRKPVLLEKMLLSLGLALCLLNMPLEYLTLYFDLPFMLLLGDIRQGIFYSMLFSFWLVFAGEHMLIQDTSTQSSLKQYWRHLSAVATGCASLFIFDMCERGMQLRNPFYSIWVTDIGTNLALTFIILAGISTGIYFLFLCYMIWQVFINISHKRQSLPTMCSVRRLHYEGIIYRFKFLMLATLLCAALTIIGFTLGQVAEGQWKWDENIELEYTSAFFTGVYGMWNIYIFALLVLYAPSHKQWPAVEDTSDTQNLSEEIEFTPLQERSSEISSLTSFLKKATID</sequence>
<feature type="domain" description="Wntless GOLD" evidence="23">
    <location>
        <begin position="48"/>
        <end position="226"/>
    </location>
</feature>
<dbReference type="GO" id="GO:0045211">
    <property type="term" value="C:postsynaptic membrane"/>
    <property type="evidence" value="ECO:0007669"/>
    <property type="project" value="UniProtKB-SubCell"/>
</dbReference>
<feature type="transmembrane region" description="Helical" evidence="21">
    <location>
        <begin position="337"/>
        <end position="354"/>
    </location>
</feature>
<dbReference type="InterPro" id="IPR009551">
    <property type="entry name" value="Wntless"/>
</dbReference>
<comment type="subunit">
    <text evidence="18">Interacts with wg; in the Golgi. Interacts with Vps35, a component of the retromer complex; wls stability is regulated by Vps35.</text>
</comment>
<proteinExistence type="inferred from homology"/>
<evidence type="ECO:0000256" key="1">
    <source>
        <dbReference type="ARBA" id="ARBA00004337"/>
    </source>
</evidence>
<keyword evidence="12" id="KW-0770">Synapse</keyword>
<evidence type="ECO:0000256" key="15">
    <source>
        <dbReference type="ARBA" id="ARBA00023257"/>
    </source>
</evidence>
<keyword evidence="7" id="KW-0879">Wnt signaling pathway</keyword>
<dbReference type="GO" id="GO:0061355">
    <property type="term" value="P:Wnt protein secretion"/>
    <property type="evidence" value="ECO:0007669"/>
    <property type="project" value="TreeGrafter"/>
</dbReference>
<evidence type="ECO:0000256" key="12">
    <source>
        <dbReference type="ARBA" id="ARBA00023018"/>
    </source>
</evidence>
<organism evidence="24 25">
    <name type="scientific">Bombyx mori</name>
    <name type="common">Silk moth</name>
    <dbReference type="NCBI Taxonomy" id="7091"/>
    <lineage>
        <taxon>Eukaryota</taxon>
        <taxon>Metazoa</taxon>
        <taxon>Ecdysozoa</taxon>
        <taxon>Arthropoda</taxon>
        <taxon>Hexapoda</taxon>
        <taxon>Insecta</taxon>
        <taxon>Pterygota</taxon>
        <taxon>Neoptera</taxon>
        <taxon>Endopterygota</taxon>
        <taxon>Lepidoptera</taxon>
        <taxon>Glossata</taxon>
        <taxon>Ditrysia</taxon>
        <taxon>Bombycoidea</taxon>
        <taxon>Bombycidae</taxon>
        <taxon>Bombycinae</taxon>
        <taxon>Bombyx</taxon>
    </lineage>
</organism>
<dbReference type="Pfam" id="PF06664">
    <property type="entry name" value="WLS-like_TM"/>
    <property type="match status" value="1"/>
</dbReference>
<comment type="subcellular location">
    <subcellularLocation>
        <location evidence="2">Endoplasmic reticulum membrane</location>
        <topology evidence="2">Multi-pass membrane protein</topology>
    </subcellularLocation>
    <subcellularLocation>
        <location evidence="1">Endosome membrane</location>
        <topology evidence="1">Multi-pass membrane protein</topology>
    </subcellularLocation>
    <subcellularLocation>
        <location evidence="3">Golgi apparatus membrane</location>
        <topology evidence="3">Multi-pass membrane protein</topology>
    </subcellularLocation>
    <subcellularLocation>
        <location evidence="19">Postsynaptic cell membrane</location>
        <topology evidence="19">Multi-pass membrane protein</topology>
    </subcellularLocation>
    <subcellularLocation>
        <location evidence="20">Presynaptic cell membrane</location>
        <topology evidence="20">Multi-pass membrane protein</topology>
    </subcellularLocation>
</comment>
<evidence type="ECO:0000256" key="2">
    <source>
        <dbReference type="ARBA" id="ARBA00004477"/>
    </source>
</evidence>
<evidence type="ECO:0000256" key="4">
    <source>
        <dbReference type="ARBA" id="ARBA00008148"/>
    </source>
</evidence>
<feature type="domain" description="Wntless-like transmembrane" evidence="22">
    <location>
        <begin position="227"/>
        <end position="499"/>
    </location>
</feature>
<dbReference type="GeneID" id="101744208"/>
<evidence type="ECO:0000259" key="22">
    <source>
        <dbReference type="Pfam" id="PF06664"/>
    </source>
</evidence>
<dbReference type="GO" id="GO:0010008">
    <property type="term" value="C:endosome membrane"/>
    <property type="evidence" value="ECO:0007669"/>
    <property type="project" value="UniProtKB-SubCell"/>
</dbReference>
<dbReference type="KEGG" id="bmor:101744208"/>
<name>A0A8R2AIM2_BOMMO</name>
<evidence type="ECO:0000256" key="18">
    <source>
        <dbReference type="ARBA" id="ARBA00025880"/>
    </source>
</evidence>
<comment type="function">
    <text evidence="17">A segment polarity gene required for wingless (wg)-dependent patterning processes, acting in both wg-sending cells and wg-target cells. In non-neuronal cells wls directs wg secretion. The wls traffic loop encompasses the Golgi, the cell surface, an endocytic compartment and a retrograde route leading back to the Golgi, and involves clathrin-mediated endocytosis and the retromer complex (a conserved protein complex consisting of Vps35 and Vps26). In neuronal cells (the larval motorneuron NMJ), the wg signal moves across the synapse via the release of wls-containing exosome-like vesicles. Postsynaptic wls is required for the trafficking of fz2 through the fz2-interacting protein Grip.</text>
</comment>
<evidence type="ECO:0000256" key="5">
    <source>
        <dbReference type="ARBA" id="ARBA00015887"/>
    </source>
</evidence>
<evidence type="ECO:0000256" key="6">
    <source>
        <dbReference type="ARBA" id="ARBA00022473"/>
    </source>
</evidence>
<dbReference type="PANTHER" id="PTHR13449">
    <property type="entry name" value="INTEGRAL MEMBRANE PROTEIN GPR177"/>
    <property type="match status" value="1"/>
</dbReference>
<evidence type="ECO:0000313" key="25">
    <source>
        <dbReference type="Proteomes" id="UP000005204"/>
    </source>
</evidence>
<dbReference type="GO" id="GO:0016055">
    <property type="term" value="P:Wnt signaling pathway"/>
    <property type="evidence" value="ECO:0007669"/>
    <property type="project" value="UniProtKB-KW"/>
</dbReference>
<evidence type="ECO:0000256" key="7">
    <source>
        <dbReference type="ARBA" id="ARBA00022687"/>
    </source>
</evidence>
<keyword evidence="25" id="KW-1185">Reference proteome</keyword>
<dbReference type="InterPro" id="IPR053936">
    <property type="entry name" value="WLS_GOLD"/>
</dbReference>
<keyword evidence="16" id="KW-0966">Cell projection</keyword>
<keyword evidence="15" id="KW-0628">Postsynaptic cell membrane</keyword>
<keyword evidence="14 21" id="KW-0472">Membrane</keyword>
<evidence type="ECO:0000256" key="16">
    <source>
        <dbReference type="ARBA" id="ARBA00023273"/>
    </source>
</evidence>
<dbReference type="GO" id="GO:0007367">
    <property type="term" value="P:segment polarity determination"/>
    <property type="evidence" value="ECO:0007669"/>
    <property type="project" value="UniProtKB-KW"/>
</dbReference>
<evidence type="ECO:0000259" key="23">
    <source>
        <dbReference type="Pfam" id="PF21883"/>
    </source>
</evidence>
<keyword evidence="6" id="KW-0217">Developmental protein</keyword>
<dbReference type="RefSeq" id="XP_004922527.1">
    <property type="nucleotide sequence ID" value="XM_004922470.4"/>
</dbReference>
<keyword evidence="8 21" id="KW-0812">Transmembrane</keyword>
<evidence type="ECO:0000256" key="19">
    <source>
        <dbReference type="ARBA" id="ARBA00034104"/>
    </source>
</evidence>
<protein>
    <recommendedName>
        <fullName evidence="5">Protein wntless</fullName>
    </recommendedName>
</protein>
<evidence type="ECO:0000256" key="3">
    <source>
        <dbReference type="ARBA" id="ARBA00004653"/>
    </source>
</evidence>
<evidence type="ECO:0000256" key="21">
    <source>
        <dbReference type="SAM" id="Phobius"/>
    </source>
</evidence>
<evidence type="ECO:0000256" key="13">
    <source>
        <dbReference type="ARBA" id="ARBA00023034"/>
    </source>
</evidence>
<reference evidence="25" key="1">
    <citation type="journal article" date="2008" name="Insect Biochem. Mol. Biol.">
        <title>The genome of a lepidopteran model insect, the silkworm Bombyx mori.</title>
        <authorList>
            <consortium name="International Silkworm Genome Consortium"/>
        </authorList>
    </citation>
    <scope>NUCLEOTIDE SEQUENCE [LARGE SCALE GENOMIC DNA]</scope>
    <source>
        <strain evidence="25">p50T</strain>
    </source>
</reference>
<dbReference type="AlphaFoldDB" id="A0A8R2AIM2"/>
<keyword evidence="9" id="KW-0709">Segmentation polarity protein</keyword>
<dbReference type="GO" id="GO:0005789">
    <property type="term" value="C:endoplasmic reticulum membrane"/>
    <property type="evidence" value="ECO:0007669"/>
    <property type="project" value="UniProtKB-SubCell"/>
</dbReference>
<comment type="similarity">
    <text evidence="4">Belongs to the wntless family.</text>
</comment>
<dbReference type="CTD" id="79971"/>
<feature type="transmembrane region" description="Helical" evidence="21">
    <location>
        <begin position="265"/>
        <end position="286"/>
    </location>
</feature>
<keyword evidence="10" id="KW-0967">Endosome</keyword>
<keyword evidence="13" id="KW-0333">Golgi apparatus</keyword>
<keyword evidence="11 21" id="KW-1133">Transmembrane helix</keyword>
<feature type="transmembrane region" description="Helical" evidence="21">
    <location>
        <begin position="306"/>
        <end position="325"/>
    </location>
</feature>
<accession>A0A8R2AIM2</accession>
<dbReference type="OrthoDB" id="5804250at2759"/>
<evidence type="ECO:0000256" key="14">
    <source>
        <dbReference type="ARBA" id="ARBA00023136"/>
    </source>
</evidence>
<dbReference type="Proteomes" id="UP000005204">
    <property type="component" value="Unassembled WGS sequence"/>
</dbReference>
<dbReference type="GO" id="GO:0006886">
    <property type="term" value="P:intracellular protein transport"/>
    <property type="evidence" value="ECO:0007669"/>
    <property type="project" value="TreeGrafter"/>
</dbReference>
<evidence type="ECO:0000256" key="20">
    <source>
        <dbReference type="ARBA" id="ARBA00034107"/>
    </source>
</evidence>
<reference evidence="24" key="2">
    <citation type="submission" date="2022-06" db="UniProtKB">
        <authorList>
            <consortium name="EnsemblMetazoa"/>
        </authorList>
    </citation>
    <scope>IDENTIFICATION</scope>
    <source>
        <strain evidence="24">p50T (Dazao)</strain>
    </source>
</reference>
<evidence type="ECO:0000256" key="9">
    <source>
        <dbReference type="ARBA" id="ARBA00022716"/>
    </source>
</evidence>
<dbReference type="EnsemblMetazoa" id="XM_004922470.3">
    <property type="protein sequence ID" value="XP_004922527.1"/>
    <property type="gene ID" value="LOC101744208"/>
</dbReference>
<feature type="transmembrane region" description="Helical" evidence="21">
    <location>
        <begin position="436"/>
        <end position="455"/>
    </location>
</feature>
<feature type="transmembrane region" description="Helical" evidence="21">
    <location>
        <begin position="475"/>
        <end position="496"/>
    </location>
</feature>